<evidence type="ECO:0000313" key="2">
    <source>
        <dbReference type="EMBL" id="MFD1722293.1"/>
    </source>
</evidence>
<keyword evidence="3" id="KW-1185">Reference proteome</keyword>
<proteinExistence type="predicted"/>
<evidence type="ECO:0000313" key="3">
    <source>
        <dbReference type="Proteomes" id="UP001597347"/>
    </source>
</evidence>
<comment type="caution">
    <text evidence="2">The sequence shown here is derived from an EMBL/GenBank/DDBJ whole genome shotgun (WGS) entry which is preliminary data.</text>
</comment>
<protein>
    <submittedName>
        <fullName evidence="2">Uncharacterized protein</fullName>
    </submittedName>
</protein>
<organism evidence="2 3">
    <name type="scientific">Amnibacterium endophyticum</name>
    <dbReference type="NCBI Taxonomy" id="2109337"/>
    <lineage>
        <taxon>Bacteria</taxon>
        <taxon>Bacillati</taxon>
        <taxon>Actinomycetota</taxon>
        <taxon>Actinomycetes</taxon>
        <taxon>Micrococcales</taxon>
        <taxon>Microbacteriaceae</taxon>
        <taxon>Amnibacterium</taxon>
    </lineage>
</organism>
<name>A0ABW4LHU5_9MICO</name>
<dbReference type="RefSeq" id="WP_377935430.1">
    <property type="nucleotide sequence ID" value="NZ_JBHUEA010000019.1"/>
</dbReference>
<dbReference type="EMBL" id="JBHUEA010000019">
    <property type="protein sequence ID" value="MFD1722293.1"/>
    <property type="molecule type" value="Genomic_DNA"/>
</dbReference>
<accession>A0ABW4LHU5</accession>
<feature type="region of interest" description="Disordered" evidence="1">
    <location>
        <begin position="101"/>
        <end position="122"/>
    </location>
</feature>
<dbReference type="Proteomes" id="UP001597347">
    <property type="component" value="Unassembled WGS sequence"/>
</dbReference>
<sequence>MVLEAADADAALLGLDELEGVAAVLRDGEEVADAVPAGADAVTVRVAVGVVPVPVEQPASRARLAAAAVIAIAARSDVRVLGAVLITSWCDRASRPPTVRGVLPAEAERRQRAARAGRAPPP</sequence>
<reference evidence="3" key="1">
    <citation type="journal article" date="2019" name="Int. J. Syst. Evol. Microbiol.">
        <title>The Global Catalogue of Microorganisms (GCM) 10K type strain sequencing project: providing services to taxonomists for standard genome sequencing and annotation.</title>
        <authorList>
            <consortium name="The Broad Institute Genomics Platform"/>
            <consortium name="The Broad Institute Genome Sequencing Center for Infectious Disease"/>
            <person name="Wu L."/>
            <person name="Ma J."/>
        </authorList>
    </citation>
    <scope>NUCLEOTIDE SEQUENCE [LARGE SCALE GENOMIC DNA]</scope>
    <source>
        <strain evidence="3">CGMCC 1.12471</strain>
    </source>
</reference>
<evidence type="ECO:0000256" key="1">
    <source>
        <dbReference type="SAM" id="MobiDB-lite"/>
    </source>
</evidence>
<gene>
    <name evidence="2" type="ORF">ACFSBI_12110</name>
</gene>